<feature type="compositionally biased region" description="Polar residues" evidence="9">
    <location>
        <begin position="252"/>
        <end position="263"/>
    </location>
</feature>
<feature type="domain" description="HTH myb-type" evidence="11">
    <location>
        <begin position="180"/>
        <end position="238"/>
    </location>
</feature>
<evidence type="ECO:0000256" key="4">
    <source>
        <dbReference type="ARBA" id="ARBA00023125"/>
    </source>
</evidence>
<protein>
    <recommendedName>
        <fullName evidence="14">Response regulatory domain-containing protein</fullName>
    </recommendedName>
</protein>
<dbReference type="Gene3D" id="3.40.50.2300">
    <property type="match status" value="1"/>
</dbReference>
<dbReference type="Gramene" id="ONK66110">
    <property type="protein sequence ID" value="ONK66110"/>
    <property type="gene ID" value="A4U43_C06F4250"/>
</dbReference>
<feature type="compositionally biased region" description="Low complexity" evidence="9">
    <location>
        <begin position="264"/>
        <end position="274"/>
    </location>
</feature>
<evidence type="ECO:0000259" key="11">
    <source>
        <dbReference type="PROSITE" id="PS51294"/>
    </source>
</evidence>
<reference evidence="13" key="1">
    <citation type="journal article" date="2017" name="Nat. Commun.">
        <title>The asparagus genome sheds light on the origin and evolution of a young Y chromosome.</title>
        <authorList>
            <person name="Harkess A."/>
            <person name="Zhou J."/>
            <person name="Xu C."/>
            <person name="Bowers J.E."/>
            <person name="Van der Hulst R."/>
            <person name="Ayyampalayam S."/>
            <person name="Mercati F."/>
            <person name="Riccardi P."/>
            <person name="McKain M.R."/>
            <person name="Kakrana A."/>
            <person name="Tang H."/>
            <person name="Ray J."/>
            <person name="Groenendijk J."/>
            <person name="Arikit S."/>
            <person name="Mathioni S.M."/>
            <person name="Nakano M."/>
            <person name="Shan H."/>
            <person name="Telgmann-Rauber A."/>
            <person name="Kanno A."/>
            <person name="Yue Z."/>
            <person name="Chen H."/>
            <person name="Li W."/>
            <person name="Chen Y."/>
            <person name="Xu X."/>
            <person name="Zhang Y."/>
            <person name="Luo S."/>
            <person name="Chen H."/>
            <person name="Gao J."/>
            <person name="Mao Z."/>
            <person name="Pires J.C."/>
            <person name="Luo M."/>
            <person name="Kudrna D."/>
            <person name="Wing R.A."/>
            <person name="Meyers B.C."/>
            <person name="Yi K."/>
            <person name="Kong H."/>
            <person name="Lavrijsen P."/>
            <person name="Sunseri F."/>
            <person name="Falavigna A."/>
            <person name="Ye Y."/>
            <person name="Leebens-Mack J.H."/>
            <person name="Chen G."/>
        </authorList>
    </citation>
    <scope>NUCLEOTIDE SEQUENCE [LARGE SCALE GENOMIC DNA]</scope>
    <source>
        <strain evidence="13">cv. DH0086</strain>
    </source>
</reference>
<evidence type="ECO:0000256" key="2">
    <source>
        <dbReference type="ARBA" id="ARBA00023012"/>
    </source>
</evidence>
<dbReference type="SUPFAM" id="SSF52172">
    <property type="entry name" value="CheY-like"/>
    <property type="match status" value="1"/>
</dbReference>
<dbReference type="SUPFAM" id="SSF46689">
    <property type="entry name" value="Homeodomain-like"/>
    <property type="match status" value="1"/>
</dbReference>
<dbReference type="NCBIfam" id="TIGR01557">
    <property type="entry name" value="myb_SHAQKYF"/>
    <property type="match status" value="1"/>
</dbReference>
<evidence type="ECO:0000256" key="1">
    <source>
        <dbReference type="ARBA" id="ARBA00022553"/>
    </source>
</evidence>
<dbReference type="PANTHER" id="PTHR43874:SF7">
    <property type="entry name" value="TWO-COMPONENT RESPONSE REGULATOR ARR10"/>
    <property type="match status" value="1"/>
</dbReference>
<dbReference type="Gene3D" id="1.10.10.60">
    <property type="entry name" value="Homeodomain-like"/>
    <property type="match status" value="1"/>
</dbReference>
<feature type="region of interest" description="Disordered" evidence="9">
    <location>
        <begin position="138"/>
        <end position="177"/>
    </location>
</feature>
<dbReference type="InterPro" id="IPR009057">
    <property type="entry name" value="Homeodomain-like_sf"/>
</dbReference>
<evidence type="ECO:0000313" key="12">
    <source>
        <dbReference type="EMBL" id="ONK66110.1"/>
    </source>
</evidence>
<dbReference type="InterPro" id="IPR006447">
    <property type="entry name" value="Myb_dom_plants"/>
</dbReference>
<keyword evidence="1" id="KW-0597">Phosphoprotein</keyword>
<gene>
    <name evidence="12" type="ORF">A4U43_C06F4250</name>
</gene>
<dbReference type="InterPro" id="IPR045279">
    <property type="entry name" value="ARR-like"/>
</dbReference>
<dbReference type="InterPro" id="IPR017930">
    <property type="entry name" value="Myb_dom"/>
</dbReference>
<dbReference type="InterPro" id="IPR011006">
    <property type="entry name" value="CheY-like_superfamily"/>
</dbReference>
<dbReference type="AlphaFoldDB" id="A0A5P1EPZ4"/>
<keyword evidence="2" id="KW-0902">Two-component regulatory system</keyword>
<proteinExistence type="predicted"/>
<dbReference type="GO" id="GO:0000160">
    <property type="term" value="P:phosphorelay signal transduction system"/>
    <property type="evidence" value="ECO:0007669"/>
    <property type="project" value="UniProtKB-KW"/>
</dbReference>
<dbReference type="GO" id="GO:0003677">
    <property type="term" value="F:DNA binding"/>
    <property type="evidence" value="ECO:0007669"/>
    <property type="project" value="UniProtKB-KW"/>
</dbReference>
<evidence type="ECO:0000313" key="13">
    <source>
        <dbReference type="Proteomes" id="UP000243459"/>
    </source>
</evidence>
<keyword evidence="13" id="KW-1185">Reference proteome</keyword>
<keyword evidence="6" id="KW-0804">Transcription</keyword>
<keyword evidence="7" id="KW-0539">Nucleus</keyword>
<dbReference type="InterPro" id="IPR001789">
    <property type="entry name" value="Sig_transdc_resp-reg_receiver"/>
</dbReference>
<sequence>MEDCMLDFFPNGLHVMIIDKDPIFLKTIQEILLSSHYKVTTCFDPNVALSLLQEKAEEFDLVVAESHMPEMSGFVLLRTVKTEFNIPVILMSDNLQRIISTKAIEQGACYFLEKPLKINVIKNIWKYVTLKDVSNKGDITMSNQQGRKRKTSRTSDHEHERPKKRKHNQVEEKEDNNYSRLKKKRVIWTSDLEEKFQDAIRLLGIDAIPSKITKFINVKGVNRDHVASHLQKYRIRKMKQEAKNLAPFLEQLNSSANPSSSTFQLQEQQQQQQQSKDNQLYRTNPWLALMLELEQSDSDPDESDNNPVFDMAYVRECLTRRGIKCNTEIPNDNLSSENIGQAVDKYTVSKETDEFDDLGEMIKELFADDDDPPAGFV</sequence>
<dbReference type="Pfam" id="PF00072">
    <property type="entry name" value="Response_reg"/>
    <property type="match status" value="1"/>
</dbReference>
<evidence type="ECO:0000256" key="6">
    <source>
        <dbReference type="ARBA" id="ARBA00023163"/>
    </source>
</evidence>
<evidence type="ECO:0000256" key="9">
    <source>
        <dbReference type="SAM" id="MobiDB-lite"/>
    </source>
</evidence>
<dbReference type="PROSITE" id="PS50110">
    <property type="entry name" value="RESPONSE_REGULATORY"/>
    <property type="match status" value="1"/>
</dbReference>
<evidence type="ECO:0000256" key="7">
    <source>
        <dbReference type="ARBA" id="ARBA00023242"/>
    </source>
</evidence>
<dbReference type="GO" id="GO:0009736">
    <property type="term" value="P:cytokinin-activated signaling pathway"/>
    <property type="evidence" value="ECO:0007669"/>
    <property type="project" value="InterPro"/>
</dbReference>
<organism evidence="12 13">
    <name type="scientific">Asparagus officinalis</name>
    <name type="common">Garden asparagus</name>
    <dbReference type="NCBI Taxonomy" id="4686"/>
    <lineage>
        <taxon>Eukaryota</taxon>
        <taxon>Viridiplantae</taxon>
        <taxon>Streptophyta</taxon>
        <taxon>Embryophyta</taxon>
        <taxon>Tracheophyta</taxon>
        <taxon>Spermatophyta</taxon>
        <taxon>Magnoliopsida</taxon>
        <taxon>Liliopsida</taxon>
        <taxon>Asparagales</taxon>
        <taxon>Asparagaceae</taxon>
        <taxon>Asparagoideae</taxon>
        <taxon>Asparagus</taxon>
    </lineage>
</organism>
<dbReference type="CDD" id="cd17584">
    <property type="entry name" value="REC_typeB_ARR-like"/>
    <property type="match status" value="1"/>
</dbReference>
<evidence type="ECO:0000259" key="10">
    <source>
        <dbReference type="PROSITE" id="PS50110"/>
    </source>
</evidence>
<feature type="domain" description="Response regulatory" evidence="10">
    <location>
        <begin position="14"/>
        <end position="129"/>
    </location>
</feature>
<dbReference type="OMA" id="NDESFYC"/>
<feature type="region of interest" description="Disordered" evidence="9">
    <location>
        <begin position="252"/>
        <end position="279"/>
    </location>
</feature>
<accession>A0A5P1EPZ4</accession>
<evidence type="ECO:0000256" key="8">
    <source>
        <dbReference type="PROSITE-ProRule" id="PRU00169"/>
    </source>
</evidence>
<dbReference type="OrthoDB" id="673669at2759"/>
<keyword evidence="3" id="KW-0805">Transcription regulation</keyword>
<dbReference type="PANTHER" id="PTHR43874">
    <property type="entry name" value="TWO-COMPONENT RESPONSE REGULATOR"/>
    <property type="match status" value="1"/>
</dbReference>
<dbReference type="PROSITE" id="PS51294">
    <property type="entry name" value="HTH_MYB"/>
    <property type="match status" value="1"/>
</dbReference>
<comment type="caution">
    <text evidence="8">Lacks conserved residue(s) required for the propagation of feature annotation.</text>
</comment>
<keyword evidence="5" id="KW-0010">Activator</keyword>
<evidence type="ECO:0000256" key="5">
    <source>
        <dbReference type="ARBA" id="ARBA00023159"/>
    </source>
</evidence>
<evidence type="ECO:0000256" key="3">
    <source>
        <dbReference type="ARBA" id="ARBA00023015"/>
    </source>
</evidence>
<dbReference type="SMART" id="SM00448">
    <property type="entry name" value="REC"/>
    <property type="match status" value="1"/>
</dbReference>
<dbReference type="EMBL" id="CM007386">
    <property type="protein sequence ID" value="ONK66110.1"/>
    <property type="molecule type" value="Genomic_DNA"/>
</dbReference>
<name>A0A5P1EPZ4_ASPOF</name>
<evidence type="ECO:0008006" key="14">
    <source>
        <dbReference type="Google" id="ProtNLM"/>
    </source>
</evidence>
<feature type="compositionally biased region" description="Basic and acidic residues" evidence="9">
    <location>
        <begin position="168"/>
        <end position="177"/>
    </location>
</feature>
<dbReference type="Proteomes" id="UP000243459">
    <property type="component" value="Chromosome 6"/>
</dbReference>
<keyword evidence="4" id="KW-0238">DNA-binding</keyword>